<dbReference type="Proteomes" id="UP001215598">
    <property type="component" value="Unassembled WGS sequence"/>
</dbReference>
<keyword evidence="3" id="KW-1185">Reference proteome</keyword>
<feature type="region of interest" description="Disordered" evidence="1">
    <location>
        <begin position="1"/>
        <end position="25"/>
    </location>
</feature>
<proteinExistence type="predicted"/>
<feature type="compositionally biased region" description="Low complexity" evidence="1">
    <location>
        <begin position="1"/>
        <end position="24"/>
    </location>
</feature>
<organism evidence="2 3">
    <name type="scientific">Mycena metata</name>
    <dbReference type="NCBI Taxonomy" id="1033252"/>
    <lineage>
        <taxon>Eukaryota</taxon>
        <taxon>Fungi</taxon>
        <taxon>Dikarya</taxon>
        <taxon>Basidiomycota</taxon>
        <taxon>Agaricomycotina</taxon>
        <taxon>Agaricomycetes</taxon>
        <taxon>Agaricomycetidae</taxon>
        <taxon>Agaricales</taxon>
        <taxon>Marasmiineae</taxon>
        <taxon>Mycenaceae</taxon>
        <taxon>Mycena</taxon>
    </lineage>
</organism>
<reference evidence="2" key="1">
    <citation type="submission" date="2023-03" db="EMBL/GenBank/DDBJ databases">
        <title>Massive genome expansion in bonnet fungi (Mycena s.s.) driven by repeated elements and novel gene families across ecological guilds.</title>
        <authorList>
            <consortium name="Lawrence Berkeley National Laboratory"/>
            <person name="Harder C.B."/>
            <person name="Miyauchi S."/>
            <person name="Viragh M."/>
            <person name="Kuo A."/>
            <person name="Thoen E."/>
            <person name="Andreopoulos B."/>
            <person name="Lu D."/>
            <person name="Skrede I."/>
            <person name="Drula E."/>
            <person name="Henrissat B."/>
            <person name="Morin E."/>
            <person name="Kohler A."/>
            <person name="Barry K."/>
            <person name="LaButti K."/>
            <person name="Morin E."/>
            <person name="Salamov A."/>
            <person name="Lipzen A."/>
            <person name="Mereny Z."/>
            <person name="Hegedus B."/>
            <person name="Baldrian P."/>
            <person name="Stursova M."/>
            <person name="Weitz H."/>
            <person name="Taylor A."/>
            <person name="Grigoriev I.V."/>
            <person name="Nagy L.G."/>
            <person name="Martin F."/>
            <person name="Kauserud H."/>
        </authorList>
    </citation>
    <scope>NUCLEOTIDE SEQUENCE</scope>
    <source>
        <strain evidence="2">CBHHK182m</strain>
    </source>
</reference>
<accession>A0AAD7NU44</accession>
<dbReference type="EMBL" id="JARKIB010000010">
    <property type="protein sequence ID" value="KAJ7775269.1"/>
    <property type="molecule type" value="Genomic_DNA"/>
</dbReference>
<name>A0AAD7NU44_9AGAR</name>
<evidence type="ECO:0000256" key="1">
    <source>
        <dbReference type="SAM" id="MobiDB-lite"/>
    </source>
</evidence>
<dbReference type="AlphaFoldDB" id="A0AAD7NU44"/>
<evidence type="ECO:0000313" key="3">
    <source>
        <dbReference type="Proteomes" id="UP001215598"/>
    </source>
</evidence>
<evidence type="ECO:0000313" key="2">
    <source>
        <dbReference type="EMBL" id="KAJ7775269.1"/>
    </source>
</evidence>
<protein>
    <submittedName>
        <fullName evidence="2">Uncharacterized protein</fullName>
    </submittedName>
</protein>
<sequence>MAPKPSTSKASTSKASTSKTTSSPEGLGFILSTLIWAGERVVAKAAEEEAEEEEDEDEDNVPLLLPPALRTFVAQGFPPLWLESCPESHAEWKKHWTALREKFPRGQEYANERLKAKFGKSAAQQFFIGQAVKNGWPAILDGLITTQLESRAKTFKTLYADPGFKTSRMTGKYPSVEQWSESKAKVLHYLFGTDLVRTIIPQPLLIWWGYVMSKYVEREKVAAGRQRNKYEALCKEITALLGEDFLMGLDDAAKKFTAKECGAAIRILR</sequence>
<comment type="caution">
    <text evidence="2">The sequence shown here is derived from an EMBL/GenBank/DDBJ whole genome shotgun (WGS) entry which is preliminary data.</text>
</comment>
<gene>
    <name evidence="2" type="ORF">B0H16DRAFT_40833</name>
</gene>